<dbReference type="Gene3D" id="2.60.40.2000">
    <property type="match status" value="1"/>
</dbReference>
<dbReference type="AlphaFoldDB" id="A0A4R1N6J8"/>
<name>A0A4R1N6J8_9FIRM</name>
<organism evidence="1 2">
    <name type="scientific">Natranaerovirga hydrolytica</name>
    <dbReference type="NCBI Taxonomy" id="680378"/>
    <lineage>
        <taxon>Bacteria</taxon>
        <taxon>Bacillati</taxon>
        <taxon>Bacillota</taxon>
        <taxon>Clostridia</taxon>
        <taxon>Lachnospirales</taxon>
        <taxon>Natranaerovirgaceae</taxon>
        <taxon>Natranaerovirga</taxon>
    </lineage>
</organism>
<proteinExistence type="predicted"/>
<sequence length="101" mass="11514">MGDTMNKKKRLNKEEDSIKENLTQALNLPQDVTLGASLVTVTGKNEVYIENYKGIVEYDSDYIKLSTKKGQIELRGKRLLINYLTNDEMKITGRISNISFL</sequence>
<protein>
    <submittedName>
        <fullName evidence="1">Sporulation protein YqfC</fullName>
    </submittedName>
</protein>
<dbReference type="Pfam" id="PF07873">
    <property type="entry name" value="YabP"/>
    <property type="match status" value="1"/>
</dbReference>
<dbReference type="InterPro" id="IPR038705">
    <property type="entry name" value="YabP_sf"/>
</dbReference>
<comment type="caution">
    <text evidence="1">The sequence shown here is derived from an EMBL/GenBank/DDBJ whole genome shotgun (WGS) entry which is preliminary data.</text>
</comment>
<dbReference type="InterPro" id="IPR022477">
    <property type="entry name" value="Spore_YqfC"/>
</dbReference>
<evidence type="ECO:0000313" key="1">
    <source>
        <dbReference type="EMBL" id="TCK98253.1"/>
    </source>
</evidence>
<dbReference type="EMBL" id="SMGQ01000011">
    <property type="protein sequence ID" value="TCK98253.1"/>
    <property type="molecule type" value="Genomic_DNA"/>
</dbReference>
<dbReference type="InterPro" id="IPR022476">
    <property type="entry name" value="Spore_YabP/YqfC"/>
</dbReference>
<dbReference type="NCBIfam" id="TIGR02856">
    <property type="entry name" value="spore_yqfC"/>
    <property type="match status" value="1"/>
</dbReference>
<evidence type="ECO:0000313" key="2">
    <source>
        <dbReference type="Proteomes" id="UP000294545"/>
    </source>
</evidence>
<reference evidence="1 2" key="1">
    <citation type="submission" date="2019-03" db="EMBL/GenBank/DDBJ databases">
        <title>Genomic Encyclopedia of Type Strains, Phase IV (KMG-IV): sequencing the most valuable type-strain genomes for metagenomic binning, comparative biology and taxonomic classification.</title>
        <authorList>
            <person name="Goeker M."/>
        </authorList>
    </citation>
    <scope>NUCLEOTIDE SEQUENCE [LARGE SCALE GENOMIC DNA]</scope>
    <source>
        <strain evidence="1 2">DSM 24176</strain>
    </source>
</reference>
<gene>
    <name evidence="1" type="ORF">EDC19_0673</name>
</gene>
<dbReference type="Proteomes" id="UP000294545">
    <property type="component" value="Unassembled WGS sequence"/>
</dbReference>
<accession>A0A4R1N6J8</accession>
<keyword evidence="2" id="KW-1185">Reference proteome</keyword>